<accession>A0ABP9HBM2</accession>
<keyword evidence="2 4" id="KW-0238">DNA-binding</keyword>
<dbReference type="PANTHER" id="PTHR30055">
    <property type="entry name" value="HTH-TYPE TRANSCRIPTIONAL REGULATOR RUTR"/>
    <property type="match status" value="1"/>
</dbReference>
<reference evidence="7" key="1">
    <citation type="journal article" date="2019" name="Int. J. Syst. Evol. Microbiol.">
        <title>The Global Catalogue of Microorganisms (GCM) 10K type strain sequencing project: providing services to taxonomists for standard genome sequencing and annotation.</title>
        <authorList>
            <consortium name="The Broad Institute Genomics Platform"/>
            <consortium name="The Broad Institute Genome Sequencing Center for Infectious Disease"/>
            <person name="Wu L."/>
            <person name="Ma J."/>
        </authorList>
    </citation>
    <scope>NUCLEOTIDE SEQUENCE [LARGE SCALE GENOMIC DNA]</scope>
    <source>
        <strain evidence="7">JCM 17986</strain>
    </source>
</reference>
<dbReference type="InterPro" id="IPR041678">
    <property type="entry name" value="TetR_C_16"/>
</dbReference>
<evidence type="ECO:0000256" key="1">
    <source>
        <dbReference type="ARBA" id="ARBA00023015"/>
    </source>
</evidence>
<dbReference type="Pfam" id="PF17920">
    <property type="entry name" value="TetR_C_16"/>
    <property type="match status" value="1"/>
</dbReference>
<dbReference type="PANTHER" id="PTHR30055:SF234">
    <property type="entry name" value="HTH-TYPE TRANSCRIPTIONAL REGULATOR BETI"/>
    <property type="match status" value="1"/>
</dbReference>
<dbReference type="Gene3D" id="1.10.357.10">
    <property type="entry name" value="Tetracycline Repressor, domain 2"/>
    <property type="match status" value="1"/>
</dbReference>
<dbReference type="Proteomes" id="UP001500466">
    <property type="component" value="Unassembled WGS sequence"/>
</dbReference>
<dbReference type="InterPro" id="IPR001647">
    <property type="entry name" value="HTH_TetR"/>
</dbReference>
<keyword evidence="7" id="KW-1185">Reference proteome</keyword>
<dbReference type="PROSITE" id="PS50977">
    <property type="entry name" value="HTH_TETR_2"/>
    <property type="match status" value="1"/>
</dbReference>
<evidence type="ECO:0000313" key="7">
    <source>
        <dbReference type="Proteomes" id="UP001500466"/>
    </source>
</evidence>
<protein>
    <submittedName>
        <fullName evidence="6">TetR family transcriptional regulator</fullName>
    </submittedName>
</protein>
<feature type="domain" description="HTH tetR-type" evidence="5">
    <location>
        <begin position="15"/>
        <end position="75"/>
    </location>
</feature>
<keyword evidence="3" id="KW-0804">Transcription</keyword>
<dbReference type="InterPro" id="IPR036271">
    <property type="entry name" value="Tet_transcr_reg_TetR-rel_C_sf"/>
</dbReference>
<sequence length="199" mass="21656">MTSTDAESRPRRDAEATRAAILLAARRAFARRPYTEITVKAIAEAAGVSSPLVIKYFGSKEQLFARIASFEDGIDDFLDAPPDRLGRHMTLFILDGHAHRHSDPILRIAFSLVQGEQADKLRANFKSRVVRRLADRLTGPDALLRAELAIAHLVGLGVVLGVVQAEAARAEDVARVADWYAPGVQALLTGDAPPRQARA</sequence>
<dbReference type="InterPro" id="IPR009057">
    <property type="entry name" value="Homeodomain-like_sf"/>
</dbReference>
<feature type="DNA-binding region" description="H-T-H motif" evidence="4">
    <location>
        <begin position="38"/>
        <end position="57"/>
    </location>
</feature>
<name>A0ABP9HBM2_9ACTN</name>
<comment type="caution">
    <text evidence="6">The sequence shown here is derived from an EMBL/GenBank/DDBJ whole genome shotgun (WGS) entry which is preliminary data.</text>
</comment>
<dbReference type="PRINTS" id="PR00455">
    <property type="entry name" value="HTHTETR"/>
</dbReference>
<evidence type="ECO:0000313" key="6">
    <source>
        <dbReference type="EMBL" id="GAA4966395.1"/>
    </source>
</evidence>
<evidence type="ECO:0000256" key="2">
    <source>
        <dbReference type="ARBA" id="ARBA00023125"/>
    </source>
</evidence>
<dbReference type="EMBL" id="BAABHS010000010">
    <property type="protein sequence ID" value="GAA4966395.1"/>
    <property type="molecule type" value="Genomic_DNA"/>
</dbReference>
<organism evidence="6 7">
    <name type="scientific">Yinghuangia aomiensis</name>
    <dbReference type="NCBI Taxonomy" id="676205"/>
    <lineage>
        <taxon>Bacteria</taxon>
        <taxon>Bacillati</taxon>
        <taxon>Actinomycetota</taxon>
        <taxon>Actinomycetes</taxon>
        <taxon>Kitasatosporales</taxon>
        <taxon>Streptomycetaceae</taxon>
        <taxon>Yinghuangia</taxon>
    </lineage>
</organism>
<keyword evidence="1" id="KW-0805">Transcription regulation</keyword>
<gene>
    <name evidence="6" type="ORF">GCM10023205_33760</name>
</gene>
<dbReference type="SUPFAM" id="SSF46689">
    <property type="entry name" value="Homeodomain-like"/>
    <property type="match status" value="1"/>
</dbReference>
<dbReference type="RefSeq" id="WP_345676307.1">
    <property type="nucleotide sequence ID" value="NZ_BAABHS010000010.1"/>
</dbReference>
<dbReference type="Pfam" id="PF00440">
    <property type="entry name" value="TetR_N"/>
    <property type="match status" value="1"/>
</dbReference>
<evidence type="ECO:0000259" key="5">
    <source>
        <dbReference type="PROSITE" id="PS50977"/>
    </source>
</evidence>
<dbReference type="InterPro" id="IPR050109">
    <property type="entry name" value="HTH-type_TetR-like_transc_reg"/>
</dbReference>
<proteinExistence type="predicted"/>
<dbReference type="SUPFAM" id="SSF48498">
    <property type="entry name" value="Tetracyclin repressor-like, C-terminal domain"/>
    <property type="match status" value="1"/>
</dbReference>
<evidence type="ECO:0000256" key="3">
    <source>
        <dbReference type="ARBA" id="ARBA00023163"/>
    </source>
</evidence>
<evidence type="ECO:0000256" key="4">
    <source>
        <dbReference type="PROSITE-ProRule" id="PRU00335"/>
    </source>
</evidence>